<keyword evidence="7" id="KW-1185">Reference proteome</keyword>
<evidence type="ECO:0000256" key="2">
    <source>
        <dbReference type="ARBA" id="ARBA00023015"/>
    </source>
</evidence>
<accession>A0A2T9ZDE3</accession>
<feature type="domain" description="Velvet" evidence="5">
    <location>
        <begin position="16"/>
        <end position="218"/>
    </location>
</feature>
<dbReference type="EMBL" id="MBFS01000394">
    <property type="protein sequence ID" value="PVV02595.1"/>
    <property type="molecule type" value="Genomic_DNA"/>
</dbReference>
<name>A0A2T9ZDE3_9FUNG</name>
<proteinExistence type="predicted"/>
<evidence type="ECO:0000259" key="5">
    <source>
        <dbReference type="PROSITE" id="PS51821"/>
    </source>
</evidence>
<evidence type="ECO:0000256" key="4">
    <source>
        <dbReference type="ARBA" id="ARBA00023242"/>
    </source>
</evidence>
<protein>
    <recommendedName>
        <fullName evidence="5">Velvet domain-containing protein</fullName>
    </recommendedName>
</protein>
<evidence type="ECO:0000313" key="7">
    <source>
        <dbReference type="Proteomes" id="UP000245609"/>
    </source>
</evidence>
<evidence type="ECO:0000256" key="1">
    <source>
        <dbReference type="ARBA" id="ARBA00004123"/>
    </source>
</evidence>
<organism evidence="6 7">
    <name type="scientific">Smittium megazygosporum</name>
    <dbReference type="NCBI Taxonomy" id="133381"/>
    <lineage>
        <taxon>Eukaryota</taxon>
        <taxon>Fungi</taxon>
        <taxon>Fungi incertae sedis</taxon>
        <taxon>Zoopagomycota</taxon>
        <taxon>Kickxellomycotina</taxon>
        <taxon>Harpellomycetes</taxon>
        <taxon>Harpellales</taxon>
        <taxon>Legeriomycetaceae</taxon>
        <taxon>Smittium</taxon>
    </lineage>
</organism>
<comment type="subcellular location">
    <subcellularLocation>
        <location evidence="1">Nucleus</location>
    </subcellularLocation>
</comment>
<dbReference type="PANTHER" id="PTHR33572:SF3">
    <property type="entry name" value="VELVET COMPLEX SUBUNIT B"/>
    <property type="match status" value="1"/>
</dbReference>
<dbReference type="Pfam" id="PF11754">
    <property type="entry name" value="Velvet"/>
    <property type="match status" value="1"/>
</dbReference>
<dbReference type="STRING" id="133381.A0A2T9ZDE3"/>
<dbReference type="Gene3D" id="2.60.40.3960">
    <property type="entry name" value="Velvet domain"/>
    <property type="match status" value="1"/>
</dbReference>
<comment type="caution">
    <text evidence="6">The sequence shown here is derived from an EMBL/GenBank/DDBJ whole genome shotgun (WGS) entry which is preliminary data.</text>
</comment>
<keyword evidence="2" id="KW-0805">Transcription regulation</keyword>
<dbReference type="InterPro" id="IPR037525">
    <property type="entry name" value="Velvet_dom"/>
</dbReference>
<dbReference type="InterPro" id="IPR021740">
    <property type="entry name" value="Velvet"/>
</dbReference>
<dbReference type="InterPro" id="IPR038491">
    <property type="entry name" value="Velvet_dom_sf"/>
</dbReference>
<evidence type="ECO:0000256" key="3">
    <source>
        <dbReference type="ARBA" id="ARBA00023163"/>
    </source>
</evidence>
<dbReference type="OrthoDB" id="3056235at2759"/>
<gene>
    <name evidence="6" type="ORF">BB560_002948</name>
</gene>
<reference evidence="6 7" key="1">
    <citation type="journal article" date="2018" name="MBio">
        <title>Comparative Genomics Reveals the Core Gene Toolbox for the Fungus-Insect Symbiosis.</title>
        <authorList>
            <person name="Wang Y."/>
            <person name="Stata M."/>
            <person name="Wang W."/>
            <person name="Stajich J.E."/>
            <person name="White M.M."/>
            <person name="Moncalvo J.M."/>
        </authorList>
    </citation>
    <scope>NUCLEOTIDE SEQUENCE [LARGE SCALE GENOMIC DNA]</scope>
    <source>
        <strain evidence="6 7">SC-DP-2</strain>
    </source>
</reference>
<sequence length="241" mass="26732">MSTSAHDEYNNHTATGSINSLFFQIFVVQHPLRARMCGFGEKDRRTIDPPPAVQLKFFNQNWEPVELTEAEVSSMIVSASLWSQDGLQPCSLVVDPSSIPASSATCTDKGIRVLSLGEPKKINNLIGTTVSSSFFLLDHNNESGVFFIFNDLSIRTEGRFRLRFTFVNIESIDVNSKVLAEITSNVFGVYSAKKFPGMTPSTPLSKAFSEQGIRIPIRTRSYVKNKTKTDLDENANDEPGL</sequence>
<keyword evidence="3" id="KW-0804">Transcription</keyword>
<dbReference type="Proteomes" id="UP000245609">
    <property type="component" value="Unassembled WGS sequence"/>
</dbReference>
<evidence type="ECO:0000313" key="6">
    <source>
        <dbReference type="EMBL" id="PVV02595.1"/>
    </source>
</evidence>
<dbReference type="PROSITE" id="PS51821">
    <property type="entry name" value="VELVET"/>
    <property type="match status" value="1"/>
</dbReference>
<dbReference type="PANTHER" id="PTHR33572">
    <property type="entry name" value="SPORE DEVELOPMENT REGULATOR VOSA"/>
    <property type="match status" value="1"/>
</dbReference>
<dbReference type="GO" id="GO:0005634">
    <property type="term" value="C:nucleus"/>
    <property type="evidence" value="ECO:0007669"/>
    <property type="project" value="UniProtKB-SubCell"/>
</dbReference>
<keyword evidence="4" id="KW-0539">Nucleus</keyword>
<dbReference type="AlphaFoldDB" id="A0A2T9ZDE3"/>